<dbReference type="EMBL" id="CP069029">
    <property type="protein sequence ID" value="QRC97761.1"/>
    <property type="molecule type" value="Genomic_DNA"/>
</dbReference>
<reference evidence="2" key="1">
    <citation type="journal article" date="2021" name="BMC Genomics">
        <title>Chromosome-level genome assembly and manually-curated proteome of model necrotroph Parastagonospora nodorum Sn15 reveals a genome-wide trove of candidate effector homologs, and redundancy of virulence-related functions within an accessory chromosome.</title>
        <authorList>
            <person name="Bertazzoni S."/>
            <person name="Jones D.A.B."/>
            <person name="Phan H.T."/>
            <person name="Tan K.-C."/>
            <person name="Hane J.K."/>
        </authorList>
    </citation>
    <scope>NUCLEOTIDE SEQUENCE [LARGE SCALE GENOMIC DNA]</scope>
    <source>
        <strain evidence="2">SN15 / ATCC MYA-4574 / FGSC 10173)</strain>
    </source>
</reference>
<accession>A0A7U2F3H2</accession>
<dbReference type="Proteomes" id="UP000663193">
    <property type="component" value="Chromosome 7"/>
</dbReference>
<evidence type="ECO:0000313" key="1">
    <source>
        <dbReference type="EMBL" id="QRC97761.1"/>
    </source>
</evidence>
<dbReference type="AlphaFoldDB" id="A0A7U2F3H2"/>
<evidence type="ECO:0000313" key="2">
    <source>
        <dbReference type="Proteomes" id="UP000663193"/>
    </source>
</evidence>
<proteinExistence type="predicted"/>
<name>A0A7U2F3H2_PHANO</name>
<protein>
    <submittedName>
        <fullName evidence="1">Uncharacterized protein</fullName>
    </submittedName>
</protein>
<keyword evidence="2" id="KW-1185">Reference proteome</keyword>
<dbReference type="VEuPathDB" id="FungiDB:JI435_410970"/>
<organism evidence="1 2">
    <name type="scientific">Phaeosphaeria nodorum (strain SN15 / ATCC MYA-4574 / FGSC 10173)</name>
    <name type="common">Glume blotch fungus</name>
    <name type="synonym">Parastagonospora nodorum</name>
    <dbReference type="NCBI Taxonomy" id="321614"/>
    <lineage>
        <taxon>Eukaryota</taxon>
        <taxon>Fungi</taxon>
        <taxon>Dikarya</taxon>
        <taxon>Ascomycota</taxon>
        <taxon>Pezizomycotina</taxon>
        <taxon>Dothideomycetes</taxon>
        <taxon>Pleosporomycetidae</taxon>
        <taxon>Pleosporales</taxon>
        <taxon>Pleosporineae</taxon>
        <taxon>Phaeosphaeriaceae</taxon>
        <taxon>Parastagonospora</taxon>
    </lineage>
</organism>
<sequence length="48" mass="5863">MSRYMWCRLGMMTCRRLRCRIILQSRRAYGSIHLNDIRCACSPDEYFE</sequence>
<gene>
    <name evidence="1" type="ORF">JI435_410970</name>
</gene>